<gene>
    <name evidence="2" type="ORF">MAR_025256</name>
</gene>
<dbReference type="InterPro" id="IPR002557">
    <property type="entry name" value="Chitin-bd_dom"/>
</dbReference>
<sequence length="3515" mass="360419">MKSVLAVTGSYSASGATVCTSCTAGFYCSSNTQINCGTGKYSSAGATSCTDCPAGHACTTSTTSTPTQCLAGTYAAAAASSCTLCEAGFECASDGMDAPSACPSGEYQPSIGQTACVACPAGVLLKITLSYKRTTSDCTAGFYSPEGTMTCLECQDGSYASSTQSSNCTTCPEGSECTDKAAAPSPCPAGEYSSAGQKYCSQCGVGTYKATSGPGSCVTCEAGFECPTTTARSACASGYYSLGSQESCLPCPAGYECSDPTVSPVECTAGTYANNASLSCSSCDAGYKCPTAGLEEQIACNKCTDRTASPTPCPAGEYQDGTGLESCKSRLLLSTFQCPSGYYASATGETLCTICPAGSQCADPTTNPSACATGEFSAQGSTSCTSCPAGHTCAGSVATPCAAGKYEDNNVCVDCPAGYFCADPTIGTEVCPDGTYQTQTGQTSCDNCPAGQECPSKNETAVNCAAGYFSNLGVSVCTQCPDGYYSAAAAGSCSQCPAGQKCFDGSNYVTPTNCAAGYYSELGDSSCKVCPSGTTSSTGSNACSVCPAGSECSSSTAPSSCTAGTYSLGGTVTACTACPAGYECPSTSSAPDICPTGEYSTGNATACSACPTGQSCGTATCSACPAGYECETDGDSPTACGTGYYSLSAEMNCTVCPPGSMCPFNFQTPVACSSGKHTGGLTGQTSCTNCAAGFECPDPRLNDGSFYAASGTGTCTRCPAGFSCPDATASAPSACSDGQYSYAGATLCTDCPPGWQCPNLDGTNKAPCLSGYYSTGLQKECTMCLAGNACPDVNHATIIVCVTGQYSLDASTACTECPPGYGCPNTNADTQTVCSAGHYSEGGRAACVECPAGYECPTIYDDYKTQCGKGFYSEAGAIECIECEAGKECPKNNQTGSDCSDGYYSLGGLQACKICPAGYFCATSAKDVDPVICPEGEWSAAGATACTTCNAGYACPEGSTQNNPVLAKCSMGYYCLDGKVETACPAGKYGDNVGFDKEADCKECIQGFYCPEGTAGQPTNDLICHRGHYCLEGTGTYKQYPCSAGTFNDDLGSTSSSDCTQCPAGRHCPAGTDNPQNDEYKCPRGSYCPVGSGSPTKCAAGTYTEAENSNDISDCITCPTGYYCPEGTANTIPCPAGTYNPDVGRGNESDCQSCLAGRACTKAGLSAPDSPCSPGYYCPGGNSAYNQAEYACPAGTFTDFTNLTHVEQCSSCPQKFACTGGTGGQQKAPEACGQGHYCPTGTGAADQYPCPAGTYANLTNLYKVEQCTVCPRGYYCLEGSSQPTGLCAAGHYCPDGTPTSTFYPCHAGSYSGTMGNTAWEQCDDCTKGNYCPQGSVAPTPCTQGTFRDITKGESIEDCDYCTAGYYCPSDGMTSPIICDKGKYSDYGAIECTGCDAGRYCNLNTTSMTHMNTYLICPAGTECPGNMSVQPNVVDNRCRQGYYCPRGDVNPWPVPCPVGTFSINFGLQQVSDCESCTAGYYCDVEGLTAPVGECPGGHYCPRGTGDKYSFACPIGFYRNGSAKESFQDCAECTAGFYCDEQGLALPKDCPRGYYCVTGSTAYQPCPLGHYGNSTNLRRDTDCTPCPGGYYCDGIGLTYPTDVCDAGFYCREKAYTSAPPDGLTGGLCPAGGYCPSGSATPTPCEVGYYSNYAGAKTKYDCIPCDPGYFCAGSSSVNATQECSPGYFCTGGAGVPTQNETEAGYYTLSGAFKMEPCPGGTYQPARLSDNCIDCPQGFYCNGTATTSPIICPVGHYCPLRSEWPTTCLPGTFNPDIGEYDEAIHCDSCTPGMACEQDGLDSPNINCNPGHYCSNGSSTRNPINETFGDLCPPGYYCPEATATYQNYPCPNGTYSNYTGNDNENNCTVCEGGKVCSGGGLTEPNGLCAPGWYCSQGAYTSTPEDGGLTGDVCTLGHYCPEGTGVPISCPEGSYMNETNAAACYDCPPGFFCYGDDNVHKCDRGHYCPGNTTWAGQMKCPIGTYNPDKGMDDISDCRECLGGYYCHMQGAINFDFSKNDTGTGICDPGYYCKSGVSIATPTSGTSTGDGGPCPAGFYCPQQTEDPIPCPNTTYRDITLGEQLSDCFICPVGQYCGSANLSTWSGPCDPGFVCLEGNNVANPPGDDPSVGGPCPVGHYCPSGTSNPFPCEAGTYNNLTQQDACFTCPAGYFCPDNTTEYNSDPAGPCPPGYYCPNGTDRSTQYPCPAGTYRADYGAQSTADCTPCPCGKYCDANSTAPTGDCDQGYFCILEAASPTPSDGITGDLCSPGHLCPTGSCNETACTEGSYCDSTASGSTSNPPRCPAGKFSNMTGLSQSSNCTDCTQGFYCEDLGLTAPNGPCDPGYYCPTGSSSRTQALCLAGHYCAGGDHESVPCDAGYYQDETGQSTCKVCQPGYYCDFADSPITDYTSYPCPAGYYCLNGTEFSTQYGCPSGTYSTATMLEASSECTPCDPGKYCASVGLTNFTGSCLAGYWCISGSSTQTPTDGVTGKACPEGKFCLSGTTVPSDCPVGTQSNSTGLSSSSQCTACFGGYYCGTTGLIEPTGPCSERYYCDSGASTPTPNDGGTTGDSCTIGHYCPTGTDVPISCADGTYSPNIGAASCTNCTPGYYCVDGINLVACPQGNFCPEGTGNVFEQCPAGTFGGTTGLAASGDCTQCTGGYYCNGTGLQAESGVCQAGYYCTQGSDSPTPSGVVGIAGICPAGFFCPIQTVNAHPCVAGYYSNTTGLSASNQCTLCDFGKYCGTDGLTEPTGDCSPGFYCLQGATVPNNPSEDSTGGPCPIGNYCPGGTSFPLGCPAGTYSPTAGASSCLECPEGYFCPENATEFASYQCPAGHYCPNGTTIGTQYPCDIGYYNPNTGGMDINDCLPCSPGNYCASTGMSAPTGQCDPGYYCVGGAWSAQPVEIGNYSAPNCLCPNNQTGGLCSAGFFCPIGSSAPTPCTGAETGECYGGFYCTSGATVPNPTDGVTGDVCPVGNYCPNGTTTAQACLAGTYQNGTGRTDVSDCEPCTPGYYCASNGLQEPTGTCGQGFYCPAGQSQRKPSAYMCSPGHKCPAGSATEQACPSGEYQDEFEKIVCKTCPEGYYCDGTVQNSTVCSHGVQNPEDCPPGYYCPVGTKFDSEFPCPNGTYNPNFNMVSLSDCMSCSPGQYCGDIGLAAPSGNCDAGYYCVSGAEMSNPTDGTTGNICPAGTYCNPGSYETTDCPKGTYSPDQGIGYLENCTNCEGGVYCSSAGLTSPTGNCSERYYCMSNAISRSPTDGVTGDVCPIGHYCPTGTGPSPLPCESGRFVAITAQSTCYDCTAGHYCTDGINEVDCPQGYYCPTGTGAVWQRCPTGTYGSSTGFSTESQCTTCPGGQYCETTNLTTPSGPCAAGYFCNSGSDSATPSNATAGDAGPCPVGHYCEEGTQTPTPCPIGTFSNQTLLTAAAECTNCTPGYFCDTTGLTEPVGLCSEGFYCLGGATAGSPPVADSTGGPCPVGKYCTNGTSTPPDCPAGTFQSIEQQSTCDPCPAGYYCVAGSSSNADCPA</sequence>
<dbReference type="SUPFAM" id="SSF57184">
    <property type="entry name" value="Growth factor receptor domain"/>
    <property type="match status" value="17"/>
</dbReference>
<protein>
    <submittedName>
        <fullName evidence="2">SVEP1-like protein</fullName>
    </submittedName>
</protein>
<dbReference type="EMBL" id="CP111014">
    <property type="protein sequence ID" value="WAR00884.1"/>
    <property type="molecule type" value="Genomic_DNA"/>
</dbReference>
<name>A0ABY7DVF7_MYAAR</name>
<evidence type="ECO:0000313" key="3">
    <source>
        <dbReference type="Proteomes" id="UP001164746"/>
    </source>
</evidence>
<accession>A0ABY7DVF7</accession>
<dbReference type="InterPro" id="IPR011641">
    <property type="entry name" value="Tyr-kin_ephrin_A/B_rcpt-like"/>
</dbReference>
<keyword evidence="3" id="KW-1185">Reference proteome</keyword>
<dbReference type="SMART" id="SM00289">
    <property type="entry name" value="WR1"/>
    <property type="match status" value="13"/>
</dbReference>
<dbReference type="SMART" id="SM01411">
    <property type="entry name" value="Ephrin_rec_like"/>
    <property type="match status" value="55"/>
</dbReference>
<evidence type="ECO:0000313" key="2">
    <source>
        <dbReference type="EMBL" id="WAR00884.1"/>
    </source>
</evidence>
<dbReference type="InterPro" id="IPR006150">
    <property type="entry name" value="Cys_repeat_1"/>
</dbReference>
<dbReference type="Pfam" id="PF07699">
    <property type="entry name" value="Ephrin_rec_like"/>
    <property type="match status" value="1"/>
</dbReference>
<dbReference type="Proteomes" id="UP001164746">
    <property type="component" value="Chromosome 3"/>
</dbReference>
<dbReference type="PANTHER" id="PTHR46104">
    <property type="entry name" value="GENE 9195-RELATED-RELATED"/>
    <property type="match status" value="1"/>
</dbReference>
<dbReference type="Gene3D" id="2.10.50.10">
    <property type="entry name" value="Tumor Necrosis Factor Receptor, subunit A, domain 2"/>
    <property type="match status" value="7"/>
</dbReference>
<dbReference type="PROSITE" id="PS50940">
    <property type="entry name" value="CHIT_BIND_II"/>
    <property type="match status" value="1"/>
</dbReference>
<feature type="domain" description="Chitin-binding type-2" evidence="1">
    <location>
        <begin position="3021"/>
        <end position="3079"/>
    </location>
</feature>
<organism evidence="2 3">
    <name type="scientific">Mya arenaria</name>
    <name type="common">Soft-shell clam</name>
    <dbReference type="NCBI Taxonomy" id="6604"/>
    <lineage>
        <taxon>Eukaryota</taxon>
        <taxon>Metazoa</taxon>
        <taxon>Spiralia</taxon>
        <taxon>Lophotrochozoa</taxon>
        <taxon>Mollusca</taxon>
        <taxon>Bivalvia</taxon>
        <taxon>Autobranchia</taxon>
        <taxon>Heteroconchia</taxon>
        <taxon>Euheterodonta</taxon>
        <taxon>Imparidentia</taxon>
        <taxon>Neoheterodontei</taxon>
        <taxon>Myida</taxon>
        <taxon>Myoidea</taxon>
        <taxon>Myidae</taxon>
        <taxon>Mya</taxon>
    </lineage>
</organism>
<reference evidence="2" key="1">
    <citation type="submission" date="2022-11" db="EMBL/GenBank/DDBJ databases">
        <title>Centuries of genome instability and evolution in soft-shell clam transmissible cancer (bioRxiv).</title>
        <authorList>
            <person name="Hart S.F.M."/>
            <person name="Yonemitsu M.A."/>
            <person name="Giersch R.M."/>
            <person name="Beal B.F."/>
            <person name="Arriagada G."/>
            <person name="Davis B.W."/>
            <person name="Ostrander E.A."/>
            <person name="Goff S.P."/>
            <person name="Metzger M.J."/>
        </authorList>
    </citation>
    <scope>NUCLEOTIDE SEQUENCE</scope>
    <source>
        <strain evidence="2">MELC-2E11</strain>
        <tissue evidence="2">Siphon/mantle</tissue>
    </source>
</reference>
<dbReference type="InterPro" id="IPR009030">
    <property type="entry name" value="Growth_fac_rcpt_cys_sf"/>
</dbReference>
<dbReference type="PANTHER" id="PTHR46104:SF1">
    <property type="entry name" value="GENE 9195-RELATED"/>
    <property type="match status" value="1"/>
</dbReference>
<feature type="non-terminal residue" evidence="2">
    <location>
        <position position="3515"/>
    </location>
</feature>
<proteinExistence type="predicted"/>
<evidence type="ECO:0000259" key="1">
    <source>
        <dbReference type="PROSITE" id="PS50940"/>
    </source>
</evidence>